<evidence type="ECO:0000256" key="4">
    <source>
        <dbReference type="ARBA" id="ARBA00023242"/>
    </source>
</evidence>
<gene>
    <name evidence="8" type="ORF">BXZ70DRAFT_761682</name>
</gene>
<dbReference type="OrthoDB" id="435460at2759"/>
<dbReference type="Gene3D" id="1.10.10.60">
    <property type="entry name" value="Homeodomain-like"/>
    <property type="match status" value="1"/>
</dbReference>
<dbReference type="EMBL" id="JAEVFJ010000008">
    <property type="protein sequence ID" value="KAH8102943.1"/>
    <property type="molecule type" value="Genomic_DNA"/>
</dbReference>
<evidence type="ECO:0000259" key="7">
    <source>
        <dbReference type="Pfam" id="PF08914"/>
    </source>
</evidence>
<dbReference type="InterPro" id="IPR015010">
    <property type="entry name" value="TERF2IP_Myb"/>
</dbReference>
<dbReference type="SUPFAM" id="SSF46689">
    <property type="entry name" value="Homeodomain-like"/>
    <property type="match status" value="1"/>
</dbReference>
<comment type="caution">
    <text evidence="8">The sequence shown here is derived from an EMBL/GenBank/DDBJ whole genome shotgun (WGS) entry which is preliminary data.</text>
</comment>
<accession>A0A8K0US87</accession>
<protein>
    <recommendedName>
        <fullName evidence="5">DNA-binding protein RAP1</fullName>
    </recommendedName>
</protein>
<evidence type="ECO:0000313" key="8">
    <source>
        <dbReference type="EMBL" id="KAH8102943.1"/>
    </source>
</evidence>
<feature type="compositionally biased region" description="Acidic residues" evidence="6">
    <location>
        <begin position="298"/>
        <end position="309"/>
    </location>
</feature>
<feature type="compositionally biased region" description="Basic and acidic residues" evidence="6">
    <location>
        <begin position="269"/>
        <end position="287"/>
    </location>
</feature>
<dbReference type="PANTHER" id="PTHR16466:SF6">
    <property type="entry name" value="TELOMERIC REPEAT-BINDING FACTOR 2-INTERACTING PROTEIN 1"/>
    <property type="match status" value="1"/>
</dbReference>
<dbReference type="CDD" id="cd11655">
    <property type="entry name" value="rap1_myb-like"/>
    <property type="match status" value="1"/>
</dbReference>
<comment type="subcellular location">
    <subcellularLocation>
        <location evidence="5">Nucleus</location>
    </subcellularLocation>
    <subcellularLocation>
        <location evidence="5">Chromosome</location>
        <location evidence="5">Telomere</location>
    </subcellularLocation>
</comment>
<evidence type="ECO:0000256" key="1">
    <source>
        <dbReference type="ARBA" id="ARBA00010467"/>
    </source>
</evidence>
<comment type="function">
    <text evidence="5">Involved in the regulation of telomere length, clustering and has a specific role in telomere position effect (TPE).</text>
</comment>
<evidence type="ECO:0000256" key="3">
    <source>
        <dbReference type="ARBA" id="ARBA00022895"/>
    </source>
</evidence>
<comment type="similarity">
    <text evidence="1 5">Belongs to the RAP1 family.</text>
</comment>
<dbReference type="GO" id="GO:0010833">
    <property type="term" value="P:telomere maintenance via telomere lengthening"/>
    <property type="evidence" value="ECO:0007669"/>
    <property type="project" value="UniProtKB-UniRule"/>
</dbReference>
<dbReference type="InterPro" id="IPR009057">
    <property type="entry name" value="Homeodomain-like_sf"/>
</dbReference>
<keyword evidence="2 5" id="KW-0158">Chromosome</keyword>
<dbReference type="GO" id="GO:0070187">
    <property type="term" value="C:shelterin complex"/>
    <property type="evidence" value="ECO:0007669"/>
    <property type="project" value="TreeGrafter"/>
</dbReference>
<dbReference type="GO" id="GO:0031848">
    <property type="term" value="P:protection from non-homologous end joining at telomere"/>
    <property type="evidence" value="ECO:0007669"/>
    <property type="project" value="TreeGrafter"/>
</dbReference>
<name>A0A8K0US87_9AGAR</name>
<dbReference type="Proteomes" id="UP000813824">
    <property type="component" value="Unassembled WGS sequence"/>
</dbReference>
<dbReference type="AlphaFoldDB" id="A0A8K0US87"/>
<reference evidence="8" key="1">
    <citation type="journal article" date="2021" name="New Phytol.">
        <title>Evolutionary innovations through gain and loss of genes in the ectomycorrhizal Boletales.</title>
        <authorList>
            <person name="Wu G."/>
            <person name="Miyauchi S."/>
            <person name="Morin E."/>
            <person name="Kuo A."/>
            <person name="Drula E."/>
            <person name="Varga T."/>
            <person name="Kohler A."/>
            <person name="Feng B."/>
            <person name="Cao Y."/>
            <person name="Lipzen A."/>
            <person name="Daum C."/>
            <person name="Hundley H."/>
            <person name="Pangilinan J."/>
            <person name="Johnson J."/>
            <person name="Barry K."/>
            <person name="LaButti K."/>
            <person name="Ng V."/>
            <person name="Ahrendt S."/>
            <person name="Min B."/>
            <person name="Choi I.G."/>
            <person name="Park H."/>
            <person name="Plett J.M."/>
            <person name="Magnuson J."/>
            <person name="Spatafora J.W."/>
            <person name="Nagy L.G."/>
            <person name="Henrissat B."/>
            <person name="Grigoriev I.V."/>
            <person name="Yang Z.L."/>
            <person name="Xu J."/>
            <person name="Martin F.M."/>
        </authorList>
    </citation>
    <scope>NUCLEOTIDE SEQUENCE</scope>
    <source>
        <strain evidence="8">KKN 215</strain>
    </source>
</reference>
<dbReference type="PANTHER" id="PTHR16466">
    <property type="entry name" value="TELOMERE REPEAT-BINDING FACTOR 2-INTERACTING PROTEIN 1"/>
    <property type="match status" value="1"/>
</dbReference>
<proteinExistence type="inferred from homology"/>
<keyword evidence="3 5" id="KW-0779">Telomere</keyword>
<sequence length="309" mass="35138">MARTAQLQSTSSERDASEQFFVKDGSSVKFWFYQRDDEEGYAISQTSAQALARKIRRHGGTVVDDEEDADVVLVKDDYAAKAYGLRYSGYPNSTYVEPTGFVTKCINKREYEHTPQPLQGMPGRPGGRIRHEFTGMEDEQLAVFLACRLPDKEQGGRTGNSIYQQLTLLAARYPEYSWARQHTWQSWRERYKKNSLRFDKLIEAALVINPTPLDQKGVDRRRRGARREASVEHDEDEEHDGDAHAANRAPSPQDNEDEDEDPPDVWDSDFERVIDQDEARVDAELRTSDASPSQGSQLEDDEVGGLESL</sequence>
<evidence type="ECO:0000256" key="6">
    <source>
        <dbReference type="SAM" id="MobiDB-lite"/>
    </source>
</evidence>
<feature type="region of interest" description="Disordered" evidence="6">
    <location>
        <begin position="214"/>
        <end position="309"/>
    </location>
</feature>
<feature type="domain" description="TERF2-interacting telomeric protein 1 Myb" evidence="7">
    <location>
        <begin position="133"/>
        <end position="194"/>
    </location>
</feature>
<dbReference type="GO" id="GO:0042162">
    <property type="term" value="F:telomeric DNA binding"/>
    <property type="evidence" value="ECO:0007669"/>
    <property type="project" value="TreeGrafter"/>
</dbReference>
<organism evidence="8 9">
    <name type="scientific">Cristinia sonorae</name>
    <dbReference type="NCBI Taxonomy" id="1940300"/>
    <lineage>
        <taxon>Eukaryota</taxon>
        <taxon>Fungi</taxon>
        <taxon>Dikarya</taxon>
        <taxon>Basidiomycota</taxon>
        <taxon>Agaricomycotina</taxon>
        <taxon>Agaricomycetes</taxon>
        <taxon>Agaricomycetidae</taxon>
        <taxon>Agaricales</taxon>
        <taxon>Pleurotineae</taxon>
        <taxon>Stephanosporaceae</taxon>
        <taxon>Cristinia</taxon>
    </lineage>
</organism>
<keyword evidence="9" id="KW-1185">Reference proteome</keyword>
<evidence type="ECO:0000256" key="2">
    <source>
        <dbReference type="ARBA" id="ARBA00022454"/>
    </source>
</evidence>
<feature type="compositionally biased region" description="Polar residues" evidence="6">
    <location>
        <begin position="288"/>
        <end position="297"/>
    </location>
</feature>
<keyword evidence="4 5" id="KW-0539">Nucleus</keyword>
<dbReference type="Pfam" id="PF08914">
    <property type="entry name" value="Myb_Rap1"/>
    <property type="match status" value="1"/>
</dbReference>
<dbReference type="InterPro" id="IPR039595">
    <property type="entry name" value="TE2IP/Rap1"/>
</dbReference>
<comment type="subunit">
    <text evidence="5">Homodimer.</text>
</comment>
<evidence type="ECO:0000256" key="5">
    <source>
        <dbReference type="RuleBase" id="RU367107"/>
    </source>
</evidence>
<feature type="compositionally biased region" description="Acidic residues" evidence="6">
    <location>
        <begin position="254"/>
        <end position="268"/>
    </location>
</feature>
<evidence type="ECO:0000313" key="9">
    <source>
        <dbReference type="Proteomes" id="UP000813824"/>
    </source>
</evidence>